<dbReference type="FunFam" id="3.40.50.300:FF:000225">
    <property type="entry name" value="Thymidylate kinase"/>
    <property type="match status" value="1"/>
</dbReference>
<reference evidence="14 15" key="1">
    <citation type="submission" date="2018-05" db="EMBL/GenBank/DDBJ databases">
        <title>Kangiella spongicola genome sequence.</title>
        <authorList>
            <person name="Maclea K.S."/>
            <person name="Goen A.E."/>
            <person name="Kelley C."/>
            <person name="Underriner A."/>
            <person name="Silverwood T."/>
            <person name="Trachtenberg A.M."/>
        </authorList>
    </citation>
    <scope>NUCLEOTIDE SEQUENCE [LARGE SCALE GENOMIC DNA]</scope>
    <source>
        <strain evidence="14 15">ATCC BAA-2076</strain>
    </source>
</reference>
<comment type="catalytic activity">
    <reaction evidence="10 12">
        <text>dTMP + ATP = dTDP + ADP</text>
        <dbReference type="Rhea" id="RHEA:13517"/>
        <dbReference type="ChEBI" id="CHEBI:30616"/>
        <dbReference type="ChEBI" id="CHEBI:58369"/>
        <dbReference type="ChEBI" id="CHEBI:63528"/>
        <dbReference type="ChEBI" id="CHEBI:456216"/>
        <dbReference type="EC" id="2.7.4.9"/>
    </reaction>
</comment>
<dbReference type="Pfam" id="PF02223">
    <property type="entry name" value="Thymidylate_kin"/>
    <property type="match status" value="1"/>
</dbReference>
<dbReference type="NCBIfam" id="TIGR00041">
    <property type="entry name" value="DTMP_kinase"/>
    <property type="match status" value="1"/>
</dbReference>
<dbReference type="RefSeq" id="WP_110201645.1">
    <property type="nucleotide sequence ID" value="NZ_QICH01000003.1"/>
</dbReference>
<keyword evidence="7 12" id="KW-0418">Kinase</keyword>
<protein>
    <recommendedName>
        <fullName evidence="3 12">Thymidylate kinase</fullName>
        <ecNumber evidence="2 12">2.7.4.9</ecNumber>
    </recommendedName>
    <alternativeName>
        <fullName evidence="9 12">dTMP kinase</fullName>
    </alternativeName>
</protein>
<evidence type="ECO:0000256" key="1">
    <source>
        <dbReference type="ARBA" id="ARBA00009776"/>
    </source>
</evidence>
<dbReference type="PANTHER" id="PTHR10344">
    <property type="entry name" value="THYMIDYLATE KINASE"/>
    <property type="match status" value="1"/>
</dbReference>
<comment type="similarity">
    <text evidence="1 12">Belongs to the thymidylate kinase family.</text>
</comment>
<dbReference type="SUPFAM" id="SSF52540">
    <property type="entry name" value="P-loop containing nucleoside triphosphate hydrolases"/>
    <property type="match status" value="1"/>
</dbReference>
<evidence type="ECO:0000256" key="10">
    <source>
        <dbReference type="ARBA" id="ARBA00048743"/>
    </source>
</evidence>
<dbReference type="GO" id="GO:0005829">
    <property type="term" value="C:cytosol"/>
    <property type="evidence" value="ECO:0007669"/>
    <property type="project" value="TreeGrafter"/>
</dbReference>
<dbReference type="GO" id="GO:0006233">
    <property type="term" value="P:dTDP biosynthetic process"/>
    <property type="evidence" value="ECO:0007669"/>
    <property type="project" value="InterPro"/>
</dbReference>
<keyword evidence="8 12" id="KW-0067">ATP-binding</keyword>
<keyword evidence="6 12" id="KW-0547">Nucleotide-binding</keyword>
<dbReference type="PANTHER" id="PTHR10344:SF4">
    <property type="entry name" value="UMP-CMP KINASE 2, MITOCHONDRIAL"/>
    <property type="match status" value="1"/>
</dbReference>
<dbReference type="EMBL" id="QICH01000003">
    <property type="protein sequence ID" value="PXF62737.1"/>
    <property type="molecule type" value="Genomic_DNA"/>
</dbReference>
<dbReference type="InterPro" id="IPR018094">
    <property type="entry name" value="Thymidylate_kinase"/>
</dbReference>
<keyword evidence="5 12" id="KW-0545">Nucleotide biosynthesis</keyword>
<dbReference type="HAMAP" id="MF_00165">
    <property type="entry name" value="Thymidylate_kinase"/>
    <property type="match status" value="1"/>
</dbReference>
<evidence type="ECO:0000259" key="13">
    <source>
        <dbReference type="Pfam" id="PF02223"/>
    </source>
</evidence>
<comment type="caution">
    <text evidence="14">The sequence shown here is derived from an EMBL/GenBank/DDBJ whole genome shotgun (WGS) entry which is preliminary data.</text>
</comment>
<evidence type="ECO:0000256" key="8">
    <source>
        <dbReference type="ARBA" id="ARBA00022840"/>
    </source>
</evidence>
<evidence type="ECO:0000313" key="14">
    <source>
        <dbReference type="EMBL" id="PXF62737.1"/>
    </source>
</evidence>
<dbReference type="GO" id="GO:0006227">
    <property type="term" value="P:dUDP biosynthetic process"/>
    <property type="evidence" value="ECO:0007669"/>
    <property type="project" value="TreeGrafter"/>
</dbReference>
<evidence type="ECO:0000256" key="7">
    <source>
        <dbReference type="ARBA" id="ARBA00022777"/>
    </source>
</evidence>
<dbReference type="AlphaFoldDB" id="A0A318D7A1"/>
<keyword evidence="4 12" id="KW-0808">Transferase</keyword>
<feature type="domain" description="Thymidylate kinase-like" evidence="13">
    <location>
        <begin position="12"/>
        <end position="201"/>
    </location>
</feature>
<dbReference type="Gene3D" id="3.40.50.300">
    <property type="entry name" value="P-loop containing nucleotide triphosphate hydrolases"/>
    <property type="match status" value="1"/>
</dbReference>
<dbReference type="GO" id="GO:0004798">
    <property type="term" value="F:dTMP kinase activity"/>
    <property type="evidence" value="ECO:0007669"/>
    <property type="project" value="UniProtKB-UniRule"/>
</dbReference>
<dbReference type="InterPro" id="IPR039430">
    <property type="entry name" value="Thymidylate_kin-like_dom"/>
</dbReference>
<evidence type="ECO:0000256" key="11">
    <source>
        <dbReference type="ARBA" id="ARBA00057735"/>
    </source>
</evidence>
<gene>
    <name evidence="12" type="primary">tmk</name>
    <name evidence="14" type="ORF">DL796_10450</name>
</gene>
<dbReference type="OrthoDB" id="9774907at2"/>
<dbReference type="GO" id="GO:0005524">
    <property type="term" value="F:ATP binding"/>
    <property type="evidence" value="ECO:0007669"/>
    <property type="project" value="UniProtKB-UniRule"/>
</dbReference>
<evidence type="ECO:0000256" key="6">
    <source>
        <dbReference type="ARBA" id="ARBA00022741"/>
    </source>
</evidence>
<comment type="function">
    <text evidence="11 12">Phosphorylation of dTMP to form dTDP in both de novo and salvage pathways of dTTP synthesis.</text>
</comment>
<sequence length="214" mass="24267">MTANTMGRFITVEGTEGVGKSTNMAFVKQWLENKRHSVIHTREPGGTPLAEEIRELLLAKRDESVDSHTELLLMFAARCQHVYSKILPALEQGTWVLCDRFTDASYAYQGAGRGLGFNKLKELEAWALRGFKPDLTLMLDLPVELGLERAQKRGPVDRFEEEKIEFFSKVRQGYLDIAASEPERMKVIDARGSVAEVQQQIEQTLEKFYQQVAS</sequence>
<organism evidence="14 15">
    <name type="scientific">Kangiella spongicola</name>
    <dbReference type="NCBI Taxonomy" id="796379"/>
    <lineage>
        <taxon>Bacteria</taxon>
        <taxon>Pseudomonadati</taxon>
        <taxon>Pseudomonadota</taxon>
        <taxon>Gammaproteobacteria</taxon>
        <taxon>Kangiellales</taxon>
        <taxon>Kangiellaceae</taxon>
        <taxon>Kangiella</taxon>
    </lineage>
</organism>
<evidence type="ECO:0000313" key="15">
    <source>
        <dbReference type="Proteomes" id="UP000247689"/>
    </source>
</evidence>
<evidence type="ECO:0000256" key="2">
    <source>
        <dbReference type="ARBA" id="ARBA00012980"/>
    </source>
</evidence>
<proteinExistence type="inferred from homology"/>
<dbReference type="Proteomes" id="UP000247689">
    <property type="component" value="Unassembled WGS sequence"/>
</dbReference>
<evidence type="ECO:0000256" key="4">
    <source>
        <dbReference type="ARBA" id="ARBA00022679"/>
    </source>
</evidence>
<dbReference type="InterPro" id="IPR027417">
    <property type="entry name" value="P-loop_NTPase"/>
</dbReference>
<keyword evidence="15" id="KW-1185">Reference proteome</keyword>
<feature type="binding site" evidence="12">
    <location>
        <begin position="14"/>
        <end position="21"/>
    </location>
    <ligand>
        <name>ATP</name>
        <dbReference type="ChEBI" id="CHEBI:30616"/>
    </ligand>
</feature>
<evidence type="ECO:0000256" key="12">
    <source>
        <dbReference type="HAMAP-Rule" id="MF_00165"/>
    </source>
</evidence>
<dbReference type="CDD" id="cd01672">
    <property type="entry name" value="TMPK"/>
    <property type="match status" value="1"/>
</dbReference>
<evidence type="ECO:0000256" key="9">
    <source>
        <dbReference type="ARBA" id="ARBA00029962"/>
    </source>
</evidence>
<name>A0A318D7A1_9GAMM</name>
<evidence type="ECO:0000256" key="3">
    <source>
        <dbReference type="ARBA" id="ARBA00017144"/>
    </source>
</evidence>
<accession>A0A318D7A1</accession>
<dbReference type="GO" id="GO:0006235">
    <property type="term" value="P:dTTP biosynthetic process"/>
    <property type="evidence" value="ECO:0007669"/>
    <property type="project" value="UniProtKB-UniRule"/>
</dbReference>
<evidence type="ECO:0000256" key="5">
    <source>
        <dbReference type="ARBA" id="ARBA00022727"/>
    </source>
</evidence>
<dbReference type="EC" id="2.7.4.9" evidence="2 12"/>